<sequence length="311" mass="34402">MVASTPKRENANQYTRIKQIRFSGKVHELCAYEAAPHSACKGVIHDMPLRDYQATIDGKTVNQNNPFALEAKRNAKTATVIIAFDGNRVPNFVRLGHRAYVSPTPSNVACRDAACQSPISSLNTPRNARSVAARILPRVKNVRIDLSRRTSFTDDASSVPNSKSSSPRRRSFDPAICKPHTAPALGAEDAHAREADPQADGAPEVTLPRDPDVVFSSALQLMRPLQVPHRERLVQVRGNERQASNSQDLHDPRLTNELEELRRANDSLRKENAQFKQEISRLAAEMAEIRRLARAPRAPQPAACASAMDRV</sequence>
<comment type="caution">
    <text evidence="1">The sequence shown here is derived from an EMBL/GenBank/DDBJ whole genome shotgun (WGS) entry which is preliminary data.</text>
</comment>
<evidence type="ECO:0000313" key="2">
    <source>
        <dbReference type="Proteomes" id="UP000821865"/>
    </source>
</evidence>
<dbReference type="Proteomes" id="UP000821865">
    <property type="component" value="Chromosome 7"/>
</dbReference>
<protein>
    <submittedName>
        <fullName evidence="1">Uncharacterized protein</fullName>
    </submittedName>
</protein>
<name>A0ACB8CGG4_DERSI</name>
<keyword evidence="2" id="KW-1185">Reference proteome</keyword>
<accession>A0ACB8CGG4</accession>
<dbReference type="EMBL" id="CM023476">
    <property type="protein sequence ID" value="KAH7941781.1"/>
    <property type="molecule type" value="Genomic_DNA"/>
</dbReference>
<organism evidence="1 2">
    <name type="scientific">Dermacentor silvarum</name>
    <name type="common">Tick</name>
    <dbReference type="NCBI Taxonomy" id="543639"/>
    <lineage>
        <taxon>Eukaryota</taxon>
        <taxon>Metazoa</taxon>
        <taxon>Ecdysozoa</taxon>
        <taxon>Arthropoda</taxon>
        <taxon>Chelicerata</taxon>
        <taxon>Arachnida</taxon>
        <taxon>Acari</taxon>
        <taxon>Parasitiformes</taxon>
        <taxon>Ixodida</taxon>
        <taxon>Ixodoidea</taxon>
        <taxon>Ixodidae</taxon>
        <taxon>Rhipicephalinae</taxon>
        <taxon>Dermacentor</taxon>
    </lineage>
</organism>
<evidence type="ECO:0000313" key="1">
    <source>
        <dbReference type="EMBL" id="KAH7941781.1"/>
    </source>
</evidence>
<gene>
    <name evidence="1" type="ORF">HPB49_017446</name>
</gene>
<reference evidence="1" key="1">
    <citation type="submission" date="2020-05" db="EMBL/GenBank/DDBJ databases">
        <title>Large-scale comparative analyses of tick genomes elucidate their genetic diversity and vector capacities.</title>
        <authorList>
            <person name="Jia N."/>
            <person name="Wang J."/>
            <person name="Shi W."/>
            <person name="Du L."/>
            <person name="Sun Y."/>
            <person name="Zhan W."/>
            <person name="Jiang J."/>
            <person name="Wang Q."/>
            <person name="Zhang B."/>
            <person name="Ji P."/>
            <person name="Sakyi L.B."/>
            <person name="Cui X."/>
            <person name="Yuan T."/>
            <person name="Jiang B."/>
            <person name="Yang W."/>
            <person name="Lam T.T.-Y."/>
            <person name="Chang Q."/>
            <person name="Ding S."/>
            <person name="Wang X."/>
            <person name="Zhu J."/>
            <person name="Ruan X."/>
            <person name="Zhao L."/>
            <person name="Wei J."/>
            <person name="Que T."/>
            <person name="Du C."/>
            <person name="Cheng J."/>
            <person name="Dai P."/>
            <person name="Han X."/>
            <person name="Huang E."/>
            <person name="Gao Y."/>
            <person name="Liu J."/>
            <person name="Shao H."/>
            <person name="Ye R."/>
            <person name="Li L."/>
            <person name="Wei W."/>
            <person name="Wang X."/>
            <person name="Wang C."/>
            <person name="Yang T."/>
            <person name="Huo Q."/>
            <person name="Li W."/>
            <person name="Guo W."/>
            <person name="Chen H."/>
            <person name="Zhou L."/>
            <person name="Ni X."/>
            <person name="Tian J."/>
            <person name="Zhou Y."/>
            <person name="Sheng Y."/>
            <person name="Liu T."/>
            <person name="Pan Y."/>
            <person name="Xia L."/>
            <person name="Li J."/>
            <person name="Zhao F."/>
            <person name="Cao W."/>
        </authorList>
    </citation>
    <scope>NUCLEOTIDE SEQUENCE</scope>
    <source>
        <strain evidence="1">Dsil-2018</strain>
    </source>
</reference>
<proteinExistence type="predicted"/>